<keyword evidence="2" id="KW-1185">Reference proteome</keyword>
<protein>
    <submittedName>
        <fullName evidence="1">Uncharacterized protein</fullName>
    </submittedName>
</protein>
<proteinExistence type="predicted"/>
<sequence>MQRLTIEAVGKTAKIAILSAKLNDKAEPLNALEDLKFYTRENLDELLNTISQIEILIKEGIPVSDDLVEMLKVLLHRIEMEMQYRRDV</sequence>
<dbReference type="Proteomes" id="UP001056425">
    <property type="component" value="Chromosome"/>
</dbReference>
<reference evidence="1 2" key="1">
    <citation type="submission" date="2021-08" db="EMBL/GenBank/DDBJ databases">
        <title>Thermococcus onnuriiensis IOH2.</title>
        <authorList>
            <person name="Park Y.-J."/>
        </authorList>
    </citation>
    <scope>NUCLEOTIDE SEQUENCE [LARGE SCALE GENOMIC DNA]</scope>
    <source>
        <strain evidence="1 2">IOH2</strain>
    </source>
</reference>
<accession>A0A9E7SD58</accession>
<gene>
    <name evidence="1" type="ORF">K1720_00910</name>
</gene>
<evidence type="ECO:0000313" key="2">
    <source>
        <dbReference type="Proteomes" id="UP001056425"/>
    </source>
</evidence>
<dbReference type="EMBL" id="CP080572">
    <property type="protein sequence ID" value="USH00819.1"/>
    <property type="molecule type" value="Genomic_DNA"/>
</dbReference>
<name>A0A9E7SD58_9EURY</name>
<dbReference type="KEGG" id="thei:K1720_00910"/>
<evidence type="ECO:0000313" key="1">
    <source>
        <dbReference type="EMBL" id="USH00819.1"/>
    </source>
</evidence>
<dbReference type="AlphaFoldDB" id="A0A9E7SD58"/>
<organism evidence="1 2">
    <name type="scientific">Thermococcus argininiproducens</name>
    <dbReference type="NCBI Taxonomy" id="2866384"/>
    <lineage>
        <taxon>Archaea</taxon>
        <taxon>Methanobacteriati</taxon>
        <taxon>Methanobacteriota</taxon>
        <taxon>Thermococci</taxon>
        <taxon>Thermococcales</taxon>
        <taxon>Thermococcaceae</taxon>
        <taxon>Thermococcus</taxon>
    </lineage>
</organism>